<name>A0ABR9AF80_9BACT</name>
<dbReference type="RefSeq" id="WP_192007428.1">
    <property type="nucleotide sequence ID" value="NZ_JACYTQ010000001.1"/>
</dbReference>
<proteinExistence type="predicted"/>
<protein>
    <submittedName>
        <fullName evidence="1">Heavy-metal-associated domain-containing protein</fullName>
    </submittedName>
</protein>
<keyword evidence="2" id="KW-1185">Reference proteome</keyword>
<comment type="caution">
    <text evidence="1">The sequence shown here is derived from an EMBL/GenBank/DDBJ whole genome shotgun (WGS) entry which is preliminary data.</text>
</comment>
<reference evidence="1 2" key="1">
    <citation type="submission" date="2020-09" db="EMBL/GenBank/DDBJ databases">
        <title>Echinicola sp. CAU 1574 isolated from sand of Sido Beach.</title>
        <authorList>
            <person name="Kim W."/>
        </authorList>
    </citation>
    <scope>NUCLEOTIDE SEQUENCE [LARGE SCALE GENOMIC DNA]</scope>
    <source>
        <strain evidence="1 2">CAU 1574</strain>
    </source>
</reference>
<gene>
    <name evidence="1" type="ORF">IFO69_01860</name>
</gene>
<dbReference type="Proteomes" id="UP000647133">
    <property type="component" value="Unassembled WGS sequence"/>
</dbReference>
<evidence type="ECO:0000313" key="2">
    <source>
        <dbReference type="Proteomes" id="UP000647133"/>
    </source>
</evidence>
<accession>A0ABR9AF80</accession>
<organism evidence="1 2">
    <name type="scientific">Echinicola arenosa</name>
    <dbReference type="NCBI Taxonomy" id="2774144"/>
    <lineage>
        <taxon>Bacteria</taxon>
        <taxon>Pseudomonadati</taxon>
        <taxon>Bacteroidota</taxon>
        <taxon>Cytophagia</taxon>
        <taxon>Cytophagales</taxon>
        <taxon>Cyclobacteriaceae</taxon>
        <taxon>Echinicola</taxon>
    </lineage>
</organism>
<sequence length="140" mass="15878">MIKKIIIGVASIVLLLVATLAIHIYMVTSERPQGPNWAMSQIDFNEDIDSLKSENIKIDLLKKEGMRDARINLSADYMIVLYDRVKHNPHDLVKMVNNEYALQSSLFQPSEEQLAASCPAINKSSLTYKLGSYFEKIFTN</sequence>
<dbReference type="EMBL" id="JACYTQ010000001">
    <property type="protein sequence ID" value="MBD8487482.1"/>
    <property type="molecule type" value="Genomic_DNA"/>
</dbReference>
<evidence type="ECO:0000313" key="1">
    <source>
        <dbReference type="EMBL" id="MBD8487482.1"/>
    </source>
</evidence>